<evidence type="ECO:0000313" key="3">
    <source>
        <dbReference type="Proteomes" id="UP001381693"/>
    </source>
</evidence>
<dbReference type="AlphaFoldDB" id="A0AAN8XF08"/>
<proteinExistence type="predicted"/>
<reference evidence="2 3" key="1">
    <citation type="submission" date="2023-11" db="EMBL/GenBank/DDBJ databases">
        <title>Halocaridina rubra genome assembly.</title>
        <authorList>
            <person name="Smith C."/>
        </authorList>
    </citation>
    <scope>NUCLEOTIDE SEQUENCE [LARGE SCALE GENOMIC DNA]</scope>
    <source>
        <strain evidence="2">EP-1</strain>
        <tissue evidence="2">Whole</tissue>
    </source>
</reference>
<accession>A0AAN8XF08</accession>
<feature type="non-terminal residue" evidence="2">
    <location>
        <position position="101"/>
    </location>
</feature>
<protein>
    <submittedName>
        <fullName evidence="2">Uncharacterized protein</fullName>
    </submittedName>
</protein>
<evidence type="ECO:0000256" key="1">
    <source>
        <dbReference type="SAM" id="MobiDB-lite"/>
    </source>
</evidence>
<gene>
    <name evidence="2" type="ORF">SK128_008391</name>
</gene>
<feature type="compositionally biased region" description="Acidic residues" evidence="1">
    <location>
        <begin position="34"/>
        <end position="48"/>
    </location>
</feature>
<sequence length="101" mass="11477">MPNLGLELNAGASSVIEEGRVKEDIFIKKQEKEEEKDDDDDDDDDEKEETFFQPITGPNTTRLGGTRGELALIRQEARCKGTRRRTWIRFVSSAHVINSPQ</sequence>
<dbReference type="Proteomes" id="UP001381693">
    <property type="component" value="Unassembled WGS sequence"/>
</dbReference>
<keyword evidence="3" id="KW-1185">Reference proteome</keyword>
<evidence type="ECO:0000313" key="2">
    <source>
        <dbReference type="EMBL" id="KAK7077924.1"/>
    </source>
</evidence>
<feature type="region of interest" description="Disordered" evidence="1">
    <location>
        <begin position="23"/>
        <end position="67"/>
    </location>
</feature>
<organism evidence="2 3">
    <name type="scientific">Halocaridina rubra</name>
    <name type="common">Hawaiian red shrimp</name>
    <dbReference type="NCBI Taxonomy" id="373956"/>
    <lineage>
        <taxon>Eukaryota</taxon>
        <taxon>Metazoa</taxon>
        <taxon>Ecdysozoa</taxon>
        <taxon>Arthropoda</taxon>
        <taxon>Crustacea</taxon>
        <taxon>Multicrustacea</taxon>
        <taxon>Malacostraca</taxon>
        <taxon>Eumalacostraca</taxon>
        <taxon>Eucarida</taxon>
        <taxon>Decapoda</taxon>
        <taxon>Pleocyemata</taxon>
        <taxon>Caridea</taxon>
        <taxon>Atyoidea</taxon>
        <taxon>Atyidae</taxon>
        <taxon>Halocaridina</taxon>
    </lineage>
</organism>
<dbReference type="EMBL" id="JAXCGZ010008131">
    <property type="protein sequence ID" value="KAK7077924.1"/>
    <property type="molecule type" value="Genomic_DNA"/>
</dbReference>
<comment type="caution">
    <text evidence="2">The sequence shown here is derived from an EMBL/GenBank/DDBJ whole genome shotgun (WGS) entry which is preliminary data.</text>
</comment>
<feature type="compositionally biased region" description="Basic and acidic residues" evidence="1">
    <location>
        <begin position="23"/>
        <end position="33"/>
    </location>
</feature>
<name>A0AAN8XF08_HALRR</name>